<dbReference type="PROSITE" id="PS51318">
    <property type="entry name" value="TAT"/>
    <property type="match status" value="1"/>
</dbReference>
<dbReference type="AlphaFoldDB" id="A0A7H0GV76"/>
<name>A0A7H0GV76_9BACT</name>
<dbReference type="SUPFAM" id="SSF54292">
    <property type="entry name" value="2Fe-2S ferredoxin-like"/>
    <property type="match status" value="1"/>
</dbReference>
<dbReference type="InterPro" id="IPR051452">
    <property type="entry name" value="Diverse_Oxidoreductases"/>
</dbReference>
<dbReference type="InterPro" id="IPR006311">
    <property type="entry name" value="TAT_signal"/>
</dbReference>
<dbReference type="InterPro" id="IPR019546">
    <property type="entry name" value="TAT_signal_bac_arc"/>
</dbReference>
<evidence type="ECO:0000256" key="4">
    <source>
        <dbReference type="ARBA" id="ARBA00023004"/>
    </source>
</evidence>
<keyword evidence="2" id="KW-0479">Metal-binding</keyword>
<evidence type="ECO:0000259" key="6">
    <source>
        <dbReference type="PROSITE" id="PS51085"/>
    </source>
</evidence>
<dbReference type="InterPro" id="IPR006058">
    <property type="entry name" value="2Fe2S_fd_BS"/>
</dbReference>
<evidence type="ECO:0000256" key="5">
    <source>
        <dbReference type="ARBA" id="ARBA00023014"/>
    </source>
</evidence>
<dbReference type="Gene3D" id="1.10.150.120">
    <property type="entry name" value="[2Fe-2S]-binding domain"/>
    <property type="match status" value="1"/>
</dbReference>
<dbReference type="InterPro" id="IPR001041">
    <property type="entry name" value="2Fe-2S_ferredoxin-type"/>
</dbReference>
<dbReference type="InterPro" id="IPR002888">
    <property type="entry name" value="2Fe-2S-bd"/>
</dbReference>
<dbReference type="InterPro" id="IPR036884">
    <property type="entry name" value="2Fe-2S-bd_dom_sf"/>
</dbReference>
<dbReference type="InterPro" id="IPR012675">
    <property type="entry name" value="Beta-grasp_dom_sf"/>
</dbReference>
<sequence>MKDPEENSEQSANAGRGLSRRGFLKGAGITAAGGVLMTSGIAGLADAEAAAPAPDTVGPGRTSVTLKINGDKKKVAIEPRQTLAEVLRIELNLTGTKVVCDRGACSACTVWLDNTPVNSCMTLAIEVGKREITTIEGLAKNGKLHPVQEAFVAHDASMCGFCTPGMVMSCASLLQRNPKPTLDDVKTATSGNLCRCGTYPKVFEATLAAAGIAYSQTQAQAAKG</sequence>
<dbReference type="Pfam" id="PF00111">
    <property type="entry name" value="Fer2"/>
    <property type="match status" value="1"/>
</dbReference>
<keyword evidence="1" id="KW-0001">2Fe-2S</keyword>
<dbReference type="InterPro" id="IPR036010">
    <property type="entry name" value="2Fe-2S_ferredoxin-like_sf"/>
</dbReference>
<dbReference type="NCBIfam" id="TIGR01409">
    <property type="entry name" value="TAT_signal_seq"/>
    <property type="match status" value="1"/>
</dbReference>
<dbReference type="Pfam" id="PF01799">
    <property type="entry name" value="Fer2_2"/>
    <property type="match status" value="1"/>
</dbReference>
<dbReference type="CDD" id="cd00207">
    <property type="entry name" value="fer2"/>
    <property type="match status" value="1"/>
</dbReference>
<keyword evidence="3" id="KW-0560">Oxidoreductase</keyword>
<evidence type="ECO:0000256" key="3">
    <source>
        <dbReference type="ARBA" id="ARBA00023002"/>
    </source>
</evidence>
<keyword evidence="5" id="KW-0411">Iron-sulfur</keyword>
<dbReference type="GO" id="GO:0051537">
    <property type="term" value="F:2 iron, 2 sulfur cluster binding"/>
    <property type="evidence" value="ECO:0007669"/>
    <property type="project" value="UniProtKB-KW"/>
</dbReference>
<keyword evidence="4" id="KW-0408">Iron</keyword>
<dbReference type="RefSeq" id="WP_187732451.1">
    <property type="nucleotide sequence ID" value="NZ_BMFN01000002.1"/>
</dbReference>
<keyword evidence="8" id="KW-1185">Reference proteome</keyword>
<dbReference type="SUPFAM" id="SSF47741">
    <property type="entry name" value="CO dehydrogenase ISP C-domain like"/>
    <property type="match status" value="1"/>
</dbReference>
<dbReference type="KEGG" id="hqi:H9L05_20375"/>
<dbReference type="PROSITE" id="PS51085">
    <property type="entry name" value="2FE2S_FER_2"/>
    <property type="match status" value="1"/>
</dbReference>
<dbReference type="Gene3D" id="3.10.20.30">
    <property type="match status" value="1"/>
</dbReference>
<dbReference type="GO" id="GO:0046872">
    <property type="term" value="F:metal ion binding"/>
    <property type="evidence" value="ECO:0007669"/>
    <property type="project" value="UniProtKB-KW"/>
</dbReference>
<gene>
    <name evidence="7" type="ORF">H9L05_20375</name>
</gene>
<protein>
    <submittedName>
        <fullName evidence="7">(2Fe-2S)-binding protein</fullName>
    </submittedName>
</protein>
<dbReference type="Proteomes" id="UP000516093">
    <property type="component" value="Chromosome"/>
</dbReference>
<reference evidence="7 8" key="1">
    <citation type="submission" date="2020-08" db="EMBL/GenBank/DDBJ databases">
        <title>Genome sequence of Hymenobacter qilianensis JCM 19763T.</title>
        <authorList>
            <person name="Hyun D.-W."/>
            <person name="Bae J.-W."/>
        </authorList>
    </citation>
    <scope>NUCLEOTIDE SEQUENCE [LARGE SCALE GENOMIC DNA]</scope>
    <source>
        <strain evidence="7 8">JCM 19763</strain>
    </source>
</reference>
<evidence type="ECO:0000256" key="2">
    <source>
        <dbReference type="ARBA" id="ARBA00022723"/>
    </source>
</evidence>
<accession>A0A7H0GV76</accession>
<evidence type="ECO:0000313" key="7">
    <source>
        <dbReference type="EMBL" id="QNP52192.1"/>
    </source>
</evidence>
<dbReference type="GO" id="GO:0016491">
    <property type="term" value="F:oxidoreductase activity"/>
    <property type="evidence" value="ECO:0007669"/>
    <property type="project" value="UniProtKB-KW"/>
</dbReference>
<dbReference type="PANTHER" id="PTHR44379">
    <property type="entry name" value="OXIDOREDUCTASE WITH IRON-SULFUR SUBUNIT"/>
    <property type="match status" value="1"/>
</dbReference>
<evidence type="ECO:0000256" key="1">
    <source>
        <dbReference type="ARBA" id="ARBA00022714"/>
    </source>
</evidence>
<dbReference type="PANTHER" id="PTHR44379:SF2">
    <property type="entry name" value="BLR6218 PROTEIN"/>
    <property type="match status" value="1"/>
</dbReference>
<dbReference type="PROSITE" id="PS00197">
    <property type="entry name" value="2FE2S_FER_1"/>
    <property type="match status" value="1"/>
</dbReference>
<organism evidence="7 8">
    <name type="scientific">Hymenobacter qilianensis</name>
    <dbReference type="NCBI Taxonomy" id="1385715"/>
    <lineage>
        <taxon>Bacteria</taxon>
        <taxon>Pseudomonadati</taxon>
        <taxon>Bacteroidota</taxon>
        <taxon>Cytophagia</taxon>
        <taxon>Cytophagales</taxon>
        <taxon>Hymenobacteraceae</taxon>
        <taxon>Hymenobacter</taxon>
    </lineage>
</organism>
<feature type="domain" description="2Fe-2S ferredoxin-type" evidence="6">
    <location>
        <begin position="62"/>
        <end position="138"/>
    </location>
</feature>
<dbReference type="EMBL" id="CP060784">
    <property type="protein sequence ID" value="QNP52192.1"/>
    <property type="molecule type" value="Genomic_DNA"/>
</dbReference>
<proteinExistence type="predicted"/>
<evidence type="ECO:0000313" key="8">
    <source>
        <dbReference type="Proteomes" id="UP000516093"/>
    </source>
</evidence>